<keyword evidence="2" id="KW-0808">Transferase</keyword>
<organism evidence="2 3">
    <name type="scientific">Lacunisphaera limnophila</name>
    <dbReference type="NCBI Taxonomy" id="1838286"/>
    <lineage>
        <taxon>Bacteria</taxon>
        <taxon>Pseudomonadati</taxon>
        <taxon>Verrucomicrobiota</taxon>
        <taxon>Opitutia</taxon>
        <taxon>Opitutales</taxon>
        <taxon>Opitutaceae</taxon>
        <taxon>Lacunisphaera</taxon>
    </lineage>
</organism>
<evidence type="ECO:0000313" key="3">
    <source>
        <dbReference type="Proteomes" id="UP000095228"/>
    </source>
</evidence>
<dbReference type="Proteomes" id="UP000095228">
    <property type="component" value="Chromosome"/>
</dbReference>
<dbReference type="STRING" id="1838286.Verru16b_01751"/>
<feature type="domain" description="Aminoglycoside phosphotransferase" evidence="1">
    <location>
        <begin position="47"/>
        <end position="274"/>
    </location>
</feature>
<accession>A0A1D8AUV8</accession>
<reference evidence="2 3" key="1">
    <citation type="submission" date="2016-06" db="EMBL/GenBank/DDBJ databases">
        <title>Three novel species with peptidoglycan cell walls form the new genus Lacunisphaera gen. nov. in the family Opitutaceae of the verrucomicrobial subdivision 4.</title>
        <authorList>
            <person name="Rast P."/>
            <person name="Gloeckner I."/>
            <person name="Jogler M."/>
            <person name="Boedeker C."/>
            <person name="Jeske O."/>
            <person name="Wiegand S."/>
            <person name="Reinhardt R."/>
            <person name="Schumann P."/>
            <person name="Rohde M."/>
            <person name="Spring S."/>
            <person name="Gloeckner F.O."/>
            <person name="Jogler C."/>
        </authorList>
    </citation>
    <scope>NUCLEOTIDE SEQUENCE [LARGE SCALE GENOMIC DNA]</scope>
    <source>
        <strain evidence="2 3">IG16b</strain>
    </source>
</reference>
<proteinExistence type="predicted"/>
<dbReference type="OrthoDB" id="179394at2"/>
<keyword evidence="3" id="KW-1185">Reference proteome</keyword>
<dbReference type="KEGG" id="obg:Verru16b_01751"/>
<dbReference type="EMBL" id="CP016094">
    <property type="protein sequence ID" value="AOS44684.1"/>
    <property type="molecule type" value="Genomic_DNA"/>
</dbReference>
<dbReference type="GO" id="GO:0016740">
    <property type="term" value="F:transferase activity"/>
    <property type="evidence" value="ECO:0007669"/>
    <property type="project" value="UniProtKB-KW"/>
</dbReference>
<dbReference type="RefSeq" id="WP_069961910.1">
    <property type="nucleotide sequence ID" value="NZ_CP016094.1"/>
</dbReference>
<dbReference type="InterPro" id="IPR011009">
    <property type="entry name" value="Kinase-like_dom_sf"/>
</dbReference>
<sequence length="358" mass="39500">MPVPATAPSPGRVVRTLQDGFWDRTEVIELPDGSQRVRKQSKGATAERPWGPESLRREIRYLSTATPEAAAALPTLLAWWDRGEGAGLEVGYEMPFYARHRDAGTLARSRSLGQEEIDVFQGELADAVFARLHATGGRDAVPLSQHMTGAVRQSFDGLVGDPLFAALIEADQIELNGRIMRGPRAVFERIAGEKTLLDLMDRTPAVRLHGDLHLENILWRPLAETGDEPRLVLIDVVSVAGVTFGPPLWDLVKYESYATGELMALRAEQIEVAGFGGGPAGYHCRIRTESAALAPFLDRNWHALVRAAFISQYGRVDERLYRFIHGYFNATMALNTSGLQRQGRLLRATEDFNAVLAS</sequence>
<dbReference type="InterPro" id="IPR002575">
    <property type="entry name" value="Aminoglycoside_PTrfase"/>
</dbReference>
<evidence type="ECO:0000259" key="1">
    <source>
        <dbReference type="Pfam" id="PF01636"/>
    </source>
</evidence>
<dbReference type="SUPFAM" id="SSF56112">
    <property type="entry name" value="Protein kinase-like (PK-like)"/>
    <property type="match status" value="1"/>
</dbReference>
<name>A0A1D8AUV8_9BACT</name>
<evidence type="ECO:0000313" key="2">
    <source>
        <dbReference type="EMBL" id="AOS44684.1"/>
    </source>
</evidence>
<protein>
    <submittedName>
        <fullName evidence="2">Phosphotransferase enzyme family protein</fullName>
    </submittedName>
</protein>
<dbReference type="Pfam" id="PF01636">
    <property type="entry name" value="APH"/>
    <property type="match status" value="1"/>
</dbReference>
<gene>
    <name evidence="2" type="ORF">Verru16b_01751</name>
</gene>
<dbReference type="Gene3D" id="3.90.1200.10">
    <property type="match status" value="1"/>
</dbReference>
<dbReference type="AlphaFoldDB" id="A0A1D8AUV8"/>